<dbReference type="RefSeq" id="WP_344276124.1">
    <property type="nucleotide sequence ID" value="NZ_BAAAHV010000012.1"/>
</dbReference>
<reference evidence="2" key="1">
    <citation type="journal article" date="2019" name="Int. J. Syst. Evol. Microbiol.">
        <title>The Global Catalogue of Microorganisms (GCM) 10K type strain sequencing project: providing services to taxonomists for standard genome sequencing and annotation.</title>
        <authorList>
            <consortium name="The Broad Institute Genomics Platform"/>
            <consortium name="The Broad Institute Genome Sequencing Center for Infectious Disease"/>
            <person name="Wu L."/>
            <person name="Ma J."/>
        </authorList>
    </citation>
    <scope>NUCLEOTIDE SEQUENCE [LARGE SCALE GENOMIC DNA]</scope>
    <source>
        <strain evidence="2">CGMCC 4.7638</strain>
    </source>
</reference>
<organism evidence="1 2">
    <name type="scientific">Amycolatopsis albidoflavus</name>
    <dbReference type="NCBI Taxonomy" id="102226"/>
    <lineage>
        <taxon>Bacteria</taxon>
        <taxon>Bacillati</taxon>
        <taxon>Actinomycetota</taxon>
        <taxon>Actinomycetes</taxon>
        <taxon>Pseudonocardiales</taxon>
        <taxon>Pseudonocardiaceae</taxon>
        <taxon>Amycolatopsis</taxon>
    </lineage>
</organism>
<name>A0ABW5I759_9PSEU</name>
<gene>
    <name evidence="1" type="ORF">ACFSUT_31225</name>
</gene>
<dbReference type="Proteomes" id="UP001597542">
    <property type="component" value="Unassembled WGS sequence"/>
</dbReference>
<evidence type="ECO:0000313" key="1">
    <source>
        <dbReference type="EMBL" id="MFD2484783.1"/>
    </source>
</evidence>
<evidence type="ECO:0000313" key="2">
    <source>
        <dbReference type="Proteomes" id="UP001597542"/>
    </source>
</evidence>
<dbReference type="Pfam" id="PF13289">
    <property type="entry name" value="SIR2_2"/>
    <property type="match status" value="1"/>
</dbReference>
<dbReference type="Gene3D" id="3.40.50.1220">
    <property type="entry name" value="TPP-binding domain"/>
    <property type="match status" value="1"/>
</dbReference>
<comment type="caution">
    <text evidence="1">The sequence shown here is derived from an EMBL/GenBank/DDBJ whole genome shotgun (WGS) entry which is preliminary data.</text>
</comment>
<accession>A0ABW5I759</accession>
<proteinExistence type="predicted"/>
<dbReference type="SUPFAM" id="SSF52467">
    <property type="entry name" value="DHS-like NAD/FAD-binding domain"/>
    <property type="match status" value="1"/>
</dbReference>
<dbReference type="EMBL" id="JBHUKQ010000015">
    <property type="protein sequence ID" value="MFD2484783.1"/>
    <property type="molecule type" value="Genomic_DNA"/>
</dbReference>
<dbReference type="InterPro" id="IPR029035">
    <property type="entry name" value="DHS-like_NAD/FAD-binding_dom"/>
</dbReference>
<protein>
    <submittedName>
        <fullName evidence="1">SIR2 family protein</fullName>
    </submittedName>
</protein>
<keyword evidence="2" id="KW-1185">Reference proteome</keyword>
<sequence length="1168" mass="130407">MWIRKVDFPSELITSHREGKLVIFVGAGASIDEPSGLPGFSALTETIAAEAEVRMSKDDWRQLDVFLGRLSDEQFDVHQRVFTHINKPGSAPNRLHAALAALAIASRQVRVVTTNYDLHISSALREAKADFEQFCGPALPVGDDFTGLVYLHGNLEQEPRRLIVTDGDFGKAYLRDAWAARFLERMFAQYTVLFVGYGHSDVVMRYLARALGPGAARYVLTHEPETPRWRSLGIHPVGYPVVDNSHGALADAIDGWATQASMGLLDHRRRIAELVSVAPSKIPEEESYLESVVADPDRIDLFTTLARGREWLEWTARQPEFQKLFDETALPTSVTRSLAYWFAENFVVQEDLTSAAFGVLREAGGRLGPTLCQVIGHVLHMAPAPRPGWLTPWVVQLVEDTPADSSEWLEHALTKSQWPQDETVMLLLFDRLTEPLARPHTLIGSPDATRFTIQLRGSVHWLDEAWEGIFQHNLPHLAASVLAITGRHLRRAWHLLAATTSASDVFDLVSFGRSAIEPHAQDAHRDAIDSLVDAARDSLESLIESGHPLGAAALTEWAAADAPMLNRLALHGYVQRTDIDDTEKIKWLREKNWVYAHQLRHEVFRLIALSLRHAEQSQADGLVRDILAGPEHDSSEDGRRHSAYAQFNVLTWIVRHAPDLSSAADALASIREQHPDFGERKNPDLISSMTFGFARPKPPMTVDELHSRIAEDAASAIAELRLLDDGRIRFDEPDWEAALEVIRETVRDHPEDGFTIFRDIADPDTAVLDAVITGWSAASASDEQANEILQLLATLDLATVADSVSRMLSDSGQAETSSTEWHRHPAAKTVAEKLWPGIETRPPDGDIADWLSRAINTPAGRISLFWVKTISTEWRKAGDDWTGLHEDTRHQLEMMLSSDDDRSAMAETVLASQLFFFFNADRAWCEQHLLPLFSWSTPAQAQRAWDGFLVWGRWNDQLLDAGLREEYLSTAKHASGLRDELRQQFCAHVAAISLLSESDALEFSRTFTANADAELRAEWMDQITWLLDELPADAAENQWQRWMKGYWSGRISSVPKQLTPQEASALAAWTIYLHKFVAEGINLALSTPAGLREHSGTLRKLDDQLLDSAPEEFGAFVAHLAKHTKQPFWDCDELERIVKHLRGKATTQDPDTIVAAALSLGCSGAANW</sequence>